<accession>A0A484NKP2</accession>
<dbReference type="OrthoDB" id="1930482at2759"/>
<reference evidence="1 2" key="1">
    <citation type="submission" date="2018-04" db="EMBL/GenBank/DDBJ databases">
        <authorList>
            <person name="Vogel A."/>
        </authorList>
    </citation>
    <scope>NUCLEOTIDE SEQUENCE [LARGE SCALE GENOMIC DNA]</scope>
</reference>
<gene>
    <name evidence="1" type="ORF">CCAM_LOCUS43827</name>
</gene>
<dbReference type="GO" id="GO:0036297">
    <property type="term" value="P:interstrand cross-link repair"/>
    <property type="evidence" value="ECO:0007669"/>
    <property type="project" value="InterPro"/>
</dbReference>
<dbReference type="PANTHER" id="PTHR14449:SF2">
    <property type="entry name" value="FANCONI ANEMIA GROUP F PROTEIN"/>
    <property type="match status" value="1"/>
</dbReference>
<name>A0A484NKP2_9ASTE</name>
<dbReference type="Pfam" id="PF11107">
    <property type="entry name" value="FANCF"/>
    <property type="match status" value="1"/>
</dbReference>
<organism evidence="1 2">
    <name type="scientific">Cuscuta campestris</name>
    <dbReference type="NCBI Taxonomy" id="132261"/>
    <lineage>
        <taxon>Eukaryota</taxon>
        <taxon>Viridiplantae</taxon>
        <taxon>Streptophyta</taxon>
        <taxon>Embryophyta</taxon>
        <taxon>Tracheophyta</taxon>
        <taxon>Spermatophyta</taxon>
        <taxon>Magnoliopsida</taxon>
        <taxon>eudicotyledons</taxon>
        <taxon>Gunneridae</taxon>
        <taxon>Pentapetalae</taxon>
        <taxon>asterids</taxon>
        <taxon>lamiids</taxon>
        <taxon>Solanales</taxon>
        <taxon>Convolvulaceae</taxon>
        <taxon>Cuscuteae</taxon>
        <taxon>Cuscuta</taxon>
        <taxon>Cuscuta subgen. Grammica</taxon>
        <taxon>Cuscuta sect. Cleistogrammica</taxon>
    </lineage>
</organism>
<dbReference type="InterPro" id="IPR035428">
    <property type="entry name" value="FANCF"/>
</dbReference>
<sequence>MKSIKGFVDMMIIASGYQSSGRLAYWDSANIKKALQWALFIEDVIGCLSSQDDYTDSLDELDIALCEMKSNPHFPKGLEHLSSKNLNNARVLKGNSDSFEKRCKNLLQNEPTESAFSSHSHFIEASASTETNNAACSFSFIAAREIERRHLAVSSLSAAEACLDILFKSVCQLNISEPGKNLIDGVADIGSSLSDEIAVDPLTWNQLRSRNLSYFLDKRTIRLLAGANLILSAPEDQCAQVLGRLSISADDGSNFSEAVELLLLGCAARKWEILIEHFMSTPYVPVILSKLCKEVFNLVAGGCKNICCNDSMMSSKDRSVIRFLESWLSSRLPILWKLSPILAAFSIPSWSQLFRSYLRELESHLRGGSSVNSSCSCANDAKEHIKLDRVWCLYIYHICGSN</sequence>
<evidence type="ECO:0000313" key="1">
    <source>
        <dbReference type="EMBL" id="VFR02052.1"/>
    </source>
</evidence>
<keyword evidence="2" id="KW-1185">Reference proteome</keyword>
<dbReference type="AlphaFoldDB" id="A0A484NKP2"/>
<evidence type="ECO:0000313" key="2">
    <source>
        <dbReference type="Proteomes" id="UP000595140"/>
    </source>
</evidence>
<proteinExistence type="predicted"/>
<protein>
    <submittedName>
        <fullName evidence="1">Uncharacterized protein</fullName>
    </submittedName>
</protein>
<dbReference type="Proteomes" id="UP000595140">
    <property type="component" value="Unassembled WGS sequence"/>
</dbReference>
<dbReference type="PANTHER" id="PTHR14449">
    <property type="entry name" value="FANCONI ANEMIA GROUP F PROTEIN FANCF"/>
    <property type="match status" value="1"/>
</dbReference>
<dbReference type="GO" id="GO:0043240">
    <property type="term" value="C:Fanconi anaemia nuclear complex"/>
    <property type="evidence" value="ECO:0007669"/>
    <property type="project" value="InterPro"/>
</dbReference>
<dbReference type="EMBL" id="OOIL02006792">
    <property type="protein sequence ID" value="VFR02052.1"/>
    <property type="molecule type" value="Genomic_DNA"/>
</dbReference>